<accession>M3AJ41</accession>
<dbReference type="Proteomes" id="UP000016932">
    <property type="component" value="Unassembled WGS sequence"/>
</dbReference>
<reference evidence="2 3" key="1">
    <citation type="journal article" date="2012" name="PLoS Pathog.">
        <title>Diverse lifestyles and strategies of plant pathogenesis encoded in the genomes of eighteen Dothideomycetes fungi.</title>
        <authorList>
            <person name="Ohm R.A."/>
            <person name="Feau N."/>
            <person name="Henrissat B."/>
            <person name="Schoch C.L."/>
            <person name="Horwitz B.A."/>
            <person name="Barry K.W."/>
            <person name="Condon B.J."/>
            <person name="Copeland A.C."/>
            <person name="Dhillon B."/>
            <person name="Glaser F."/>
            <person name="Hesse C.N."/>
            <person name="Kosti I."/>
            <person name="LaButti K."/>
            <person name="Lindquist E.A."/>
            <person name="Lucas S."/>
            <person name="Salamov A.A."/>
            <person name="Bradshaw R.E."/>
            <person name="Ciuffetti L."/>
            <person name="Hamelin R.C."/>
            <person name="Kema G.H.J."/>
            <person name="Lawrence C."/>
            <person name="Scott J.A."/>
            <person name="Spatafora J.W."/>
            <person name="Turgeon B.G."/>
            <person name="de Wit P.J.G.M."/>
            <person name="Zhong S."/>
            <person name="Goodwin S.B."/>
            <person name="Grigoriev I.V."/>
        </authorList>
    </citation>
    <scope>NUCLEOTIDE SEQUENCE [LARGE SCALE GENOMIC DNA]</scope>
    <source>
        <strain evidence="2 3">CIRAD86</strain>
    </source>
</reference>
<name>M3AJ41_PSEFD</name>
<evidence type="ECO:0000313" key="2">
    <source>
        <dbReference type="EMBL" id="EME77497.1"/>
    </source>
</evidence>
<dbReference type="HOGENOM" id="CLU_594629_0_0_1"/>
<sequence length="460" mass="50495">MAPSSSSDSDTSDGSWSDLTSDAQETWNEIAPVFENLTLDQLINSTGRISWSADSLRTLYKFCSQHQISARNLPSPELLSDLLKLLGAPRTDATAYTNAAKRTVSALTTRISQRNPALTESQGSGGLWKCVWAGWSKRWFEKEDWNGDISMPADVTAAEGLPRKSIPRRHVMGEKALLNALVAFQAPRLTAIRTGNHPGGHRDSSHADLTARITALEGEKIALEEQNSGLTTQNADKIETLEREKASLEARMSSQNTTNDTRISGLTGQVAGLKRQNTTLEKALKDQKATSTAQLEMDLALSRAKNSDLQKQLAAAKSKSTYSSSSSLSNHIAVLKAEMTAKVQNLQAENQVLKEKEELEAEKSQEMYANLLRQDEKVRFLAQETKKLNAELEMYRNRRDSSTPVPTTPLAPSRSHGKGKMVLPDDGNDDASPLDYRSFNTNVHPLPSPTPSYDGGWDAL</sequence>
<dbReference type="EMBL" id="KB446565">
    <property type="protein sequence ID" value="EME77497.1"/>
    <property type="molecule type" value="Genomic_DNA"/>
</dbReference>
<dbReference type="KEGG" id="pfj:MYCFIDRAFT_200529"/>
<dbReference type="GeneID" id="19335877"/>
<proteinExistence type="predicted"/>
<dbReference type="OrthoDB" id="3644845at2759"/>
<gene>
    <name evidence="2" type="ORF">MYCFIDRAFT_200529</name>
</gene>
<dbReference type="VEuPathDB" id="FungiDB:MYCFIDRAFT_200529"/>
<feature type="region of interest" description="Disordered" evidence="1">
    <location>
        <begin position="396"/>
        <end position="460"/>
    </location>
</feature>
<protein>
    <submittedName>
        <fullName evidence="2">Uncharacterized protein</fullName>
    </submittedName>
</protein>
<organism evidence="2 3">
    <name type="scientific">Pseudocercospora fijiensis (strain CIRAD86)</name>
    <name type="common">Black leaf streak disease fungus</name>
    <name type="synonym">Mycosphaerella fijiensis</name>
    <dbReference type="NCBI Taxonomy" id="383855"/>
    <lineage>
        <taxon>Eukaryota</taxon>
        <taxon>Fungi</taxon>
        <taxon>Dikarya</taxon>
        <taxon>Ascomycota</taxon>
        <taxon>Pezizomycotina</taxon>
        <taxon>Dothideomycetes</taxon>
        <taxon>Dothideomycetidae</taxon>
        <taxon>Mycosphaerellales</taxon>
        <taxon>Mycosphaerellaceae</taxon>
        <taxon>Pseudocercospora</taxon>
    </lineage>
</organism>
<dbReference type="STRING" id="383855.M3AJ41"/>
<evidence type="ECO:0000313" key="3">
    <source>
        <dbReference type="Proteomes" id="UP000016932"/>
    </source>
</evidence>
<dbReference type="AlphaFoldDB" id="M3AJ41"/>
<evidence type="ECO:0000256" key="1">
    <source>
        <dbReference type="SAM" id="MobiDB-lite"/>
    </source>
</evidence>
<dbReference type="RefSeq" id="XP_007931928.1">
    <property type="nucleotide sequence ID" value="XM_007933737.1"/>
</dbReference>
<keyword evidence="3" id="KW-1185">Reference proteome</keyword>